<reference evidence="2" key="2">
    <citation type="journal article" date="2017" name="Nat. Plants">
        <title>The Aegilops tauschii genome reveals multiple impacts of transposons.</title>
        <authorList>
            <person name="Zhao G."/>
            <person name="Zou C."/>
            <person name="Li K."/>
            <person name="Wang K."/>
            <person name="Li T."/>
            <person name="Gao L."/>
            <person name="Zhang X."/>
            <person name="Wang H."/>
            <person name="Yang Z."/>
            <person name="Liu X."/>
            <person name="Jiang W."/>
            <person name="Mao L."/>
            <person name="Kong X."/>
            <person name="Jiao Y."/>
            <person name="Jia J."/>
        </authorList>
    </citation>
    <scope>NUCLEOTIDE SEQUENCE [LARGE SCALE GENOMIC DNA]</scope>
    <source>
        <strain evidence="2">cv. AL8/78</strain>
    </source>
</reference>
<accession>A0A453LEU9</accession>
<proteinExistence type="predicted"/>
<sequence length="73" mass="8539">MVLLFIFYYLQAKQTLTLANWSWKLETSSYIRFLGGGLRLLFSINRQKVDRGLLCHIHGYCWKLIGGLDVQKC</sequence>
<reference evidence="1" key="4">
    <citation type="submission" date="2019-03" db="UniProtKB">
        <authorList>
            <consortium name="EnsemblPlants"/>
        </authorList>
    </citation>
    <scope>IDENTIFICATION</scope>
</reference>
<organism evidence="1 2">
    <name type="scientific">Aegilops tauschii subsp. strangulata</name>
    <name type="common">Goatgrass</name>
    <dbReference type="NCBI Taxonomy" id="200361"/>
    <lineage>
        <taxon>Eukaryota</taxon>
        <taxon>Viridiplantae</taxon>
        <taxon>Streptophyta</taxon>
        <taxon>Embryophyta</taxon>
        <taxon>Tracheophyta</taxon>
        <taxon>Spermatophyta</taxon>
        <taxon>Magnoliopsida</taxon>
        <taxon>Liliopsida</taxon>
        <taxon>Poales</taxon>
        <taxon>Poaceae</taxon>
        <taxon>BOP clade</taxon>
        <taxon>Pooideae</taxon>
        <taxon>Triticodae</taxon>
        <taxon>Triticeae</taxon>
        <taxon>Triticinae</taxon>
        <taxon>Aegilops</taxon>
    </lineage>
</organism>
<dbReference type="EnsemblPlants" id="AET5Gv20736900.32">
    <property type="protein sequence ID" value="AET5Gv20736900.32"/>
    <property type="gene ID" value="AET5Gv20736900"/>
</dbReference>
<evidence type="ECO:0000313" key="1">
    <source>
        <dbReference type="EnsemblPlants" id="AET5Gv20736900.32"/>
    </source>
</evidence>
<evidence type="ECO:0000313" key="2">
    <source>
        <dbReference type="Proteomes" id="UP000015105"/>
    </source>
</evidence>
<name>A0A453LEU9_AEGTS</name>
<reference evidence="1" key="3">
    <citation type="journal article" date="2017" name="Nature">
        <title>Genome sequence of the progenitor of the wheat D genome Aegilops tauschii.</title>
        <authorList>
            <person name="Luo M.C."/>
            <person name="Gu Y.Q."/>
            <person name="Puiu D."/>
            <person name="Wang H."/>
            <person name="Twardziok S.O."/>
            <person name="Deal K.R."/>
            <person name="Huo N."/>
            <person name="Zhu T."/>
            <person name="Wang L."/>
            <person name="Wang Y."/>
            <person name="McGuire P.E."/>
            <person name="Liu S."/>
            <person name="Long H."/>
            <person name="Ramasamy R.K."/>
            <person name="Rodriguez J.C."/>
            <person name="Van S.L."/>
            <person name="Yuan L."/>
            <person name="Wang Z."/>
            <person name="Xia Z."/>
            <person name="Xiao L."/>
            <person name="Anderson O.D."/>
            <person name="Ouyang S."/>
            <person name="Liang Y."/>
            <person name="Zimin A.V."/>
            <person name="Pertea G."/>
            <person name="Qi P."/>
            <person name="Bennetzen J.L."/>
            <person name="Dai X."/>
            <person name="Dawson M.W."/>
            <person name="Muller H.G."/>
            <person name="Kugler K."/>
            <person name="Rivarola-Duarte L."/>
            <person name="Spannagl M."/>
            <person name="Mayer K.F.X."/>
            <person name="Lu F.H."/>
            <person name="Bevan M.W."/>
            <person name="Leroy P."/>
            <person name="Li P."/>
            <person name="You F.M."/>
            <person name="Sun Q."/>
            <person name="Liu Z."/>
            <person name="Lyons E."/>
            <person name="Wicker T."/>
            <person name="Salzberg S.L."/>
            <person name="Devos K.M."/>
            <person name="Dvorak J."/>
        </authorList>
    </citation>
    <scope>NUCLEOTIDE SEQUENCE [LARGE SCALE GENOMIC DNA]</scope>
    <source>
        <strain evidence="1">cv. AL8/78</strain>
    </source>
</reference>
<dbReference type="Gramene" id="AET5Gv20736900.32">
    <property type="protein sequence ID" value="AET5Gv20736900.32"/>
    <property type="gene ID" value="AET5Gv20736900"/>
</dbReference>
<dbReference type="Proteomes" id="UP000015105">
    <property type="component" value="Chromosome 5D"/>
</dbReference>
<protein>
    <submittedName>
        <fullName evidence="1">Uncharacterized protein</fullName>
    </submittedName>
</protein>
<dbReference type="AlphaFoldDB" id="A0A453LEU9"/>
<reference evidence="1" key="5">
    <citation type="journal article" date="2021" name="G3 (Bethesda)">
        <title>Aegilops tauschii genome assembly Aet v5.0 features greater sequence contiguity and improved annotation.</title>
        <authorList>
            <person name="Wang L."/>
            <person name="Zhu T."/>
            <person name="Rodriguez J.C."/>
            <person name="Deal K.R."/>
            <person name="Dubcovsky J."/>
            <person name="McGuire P.E."/>
            <person name="Lux T."/>
            <person name="Spannagl M."/>
            <person name="Mayer K.F.X."/>
            <person name="Baldrich P."/>
            <person name="Meyers B.C."/>
            <person name="Huo N."/>
            <person name="Gu Y.Q."/>
            <person name="Zhou H."/>
            <person name="Devos K.M."/>
            <person name="Bennetzen J.L."/>
            <person name="Unver T."/>
            <person name="Budak H."/>
            <person name="Gulick P.J."/>
            <person name="Galiba G."/>
            <person name="Kalapos B."/>
            <person name="Nelson D.R."/>
            <person name="Li P."/>
            <person name="You F.M."/>
            <person name="Luo M.C."/>
            <person name="Dvorak J."/>
        </authorList>
    </citation>
    <scope>NUCLEOTIDE SEQUENCE [LARGE SCALE GENOMIC DNA]</scope>
    <source>
        <strain evidence="1">cv. AL8/78</strain>
    </source>
</reference>
<reference evidence="2" key="1">
    <citation type="journal article" date="2014" name="Science">
        <title>Ancient hybridizations among the ancestral genomes of bread wheat.</title>
        <authorList>
            <consortium name="International Wheat Genome Sequencing Consortium,"/>
            <person name="Marcussen T."/>
            <person name="Sandve S.R."/>
            <person name="Heier L."/>
            <person name="Spannagl M."/>
            <person name="Pfeifer M."/>
            <person name="Jakobsen K.S."/>
            <person name="Wulff B.B."/>
            <person name="Steuernagel B."/>
            <person name="Mayer K.F."/>
            <person name="Olsen O.A."/>
        </authorList>
    </citation>
    <scope>NUCLEOTIDE SEQUENCE [LARGE SCALE GENOMIC DNA]</scope>
    <source>
        <strain evidence="2">cv. AL8/78</strain>
    </source>
</reference>
<keyword evidence="2" id="KW-1185">Reference proteome</keyword>